<evidence type="ECO:0000313" key="1">
    <source>
        <dbReference type="EMBL" id="MBA0087434.1"/>
    </source>
</evidence>
<dbReference type="Proteomes" id="UP000567293">
    <property type="component" value="Unassembled WGS sequence"/>
</dbReference>
<dbReference type="EMBL" id="JACDQQ010002003">
    <property type="protein sequence ID" value="MBA0087434.1"/>
    <property type="molecule type" value="Genomic_DNA"/>
</dbReference>
<evidence type="ECO:0000313" key="2">
    <source>
        <dbReference type="Proteomes" id="UP000567293"/>
    </source>
</evidence>
<dbReference type="AlphaFoldDB" id="A0A7V8SYT9"/>
<evidence type="ECO:0008006" key="3">
    <source>
        <dbReference type="Google" id="ProtNLM"/>
    </source>
</evidence>
<reference evidence="1" key="1">
    <citation type="submission" date="2020-06" db="EMBL/GenBank/DDBJ databases">
        <title>Legume-microbial interactions unlock mineral nutrients during tropical forest succession.</title>
        <authorList>
            <person name="Epihov D.Z."/>
        </authorList>
    </citation>
    <scope>NUCLEOTIDE SEQUENCE [LARGE SCALE GENOMIC DNA]</scope>
    <source>
        <strain evidence="1">Pan2503</strain>
    </source>
</reference>
<sequence>MENPITREGAASAQNPLPPVPTTKILAISHFMGTPMTPAQRAQIMPHEVHDTVNAYLAGKIDQWYFRTDGKGVVFIVNASTPEEAKNILEKFPLGQAGLMGFDYIPLGPLSPLRIINDMVK</sequence>
<keyword evidence="2" id="KW-1185">Reference proteome</keyword>
<name>A0A7V8SYT9_9BACT</name>
<dbReference type="Gene3D" id="3.30.70.1060">
    <property type="entry name" value="Dimeric alpha+beta barrel"/>
    <property type="match status" value="1"/>
</dbReference>
<organism evidence="1 2">
    <name type="scientific">Candidatus Acidiferrum panamense</name>
    <dbReference type="NCBI Taxonomy" id="2741543"/>
    <lineage>
        <taxon>Bacteria</taxon>
        <taxon>Pseudomonadati</taxon>
        <taxon>Acidobacteriota</taxon>
        <taxon>Terriglobia</taxon>
        <taxon>Candidatus Acidiferrales</taxon>
        <taxon>Candidatus Acidiferrum</taxon>
    </lineage>
</organism>
<protein>
    <recommendedName>
        <fullName evidence="3">Muconolactone isomerase domain-containing protein</fullName>
    </recommendedName>
</protein>
<accession>A0A7V8SYT9</accession>
<gene>
    <name evidence="1" type="ORF">HRJ53_20815</name>
</gene>
<comment type="caution">
    <text evidence="1">The sequence shown here is derived from an EMBL/GenBank/DDBJ whole genome shotgun (WGS) entry which is preliminary data.</text>
</comment>
<proteinExistence type="predicted"/>